<dbReference type="InterPro" id="IPR013815">
    <property type="entry name" value="ATP_grasp_subdomain_1"/>
</dbReference>
<evidence type="ECO:0000259" key="3">
    <source>
        <dbReference type="PROSITE" id="PS50975"/>
    </source>
</evidence>
<feature type="domain" description="ATP-grasp" evidence="3">
    <location>
        <begin position="100"/>
        <end position="292"/>
    </location>
</feature>
<dbReference type="GO" id="GO:0005737">
    <property type="term" value="C:cytoplasm"/>
    <property type="evidence" value="ECO:0007669"/>
    <property type="project" value="TreeGrafter"/>
</dbReference>
<dbReference type="Gene3D" id="3.30.470.20">
    <property type="entry name" value="ATP-grasp fold, B domain"/>
    <property type="match status" value="1"/>
</dbReference>
<name>F5ZBW6_ALTNA</name>
<dbReference type="PROSITE" id="PS50975">
    <property type="entry name" value="ATP_GRASP"/>
    <property type="match status" value="1"/>
</dbReference>
<sequence>MSTTKLPTIGLLYLDHVLRFFDKSNFKGWPDKIETVCYHWGNDKARFVREVKSKNIDILIGNIPATAYETFREIARELPDVRFLPSMDTQFANKSKENVTHFCEKHDLPIPKTDIFYEKDEAMAFLRKTSYPKIIKKSYGPSNYGGYFVHKVDSFKEAAELLKKKKYHPVYVQEFVPMMADIRVMLIGHKPVCAFWRRPPEGEWLTNTSQGGSMDYSDVPQEALQIAVNASKAAKAEYWASDIALGVDGKFRILECATAFAAFPYIRDWIGQYIMWTLCSERFKKPHIPLYNWEELGKIRTPLLRTMRNITFGEYTPSCDSADSVAVTNPELYPLLPVELQLDEEWPSESWNFQDNYTPKSKAEVIADLHMENQDVGEDDGLPEVDGDGLEKVLNISNDEFEDTTEASAPEIKNTDAKADELVLTTPQIEAFFGGVKGIGPKLTEVIISTLGEKGTSEAITADPSVFLTVKNIQQKKVDAIIAHWDNFKTTLVTTDFS</sequence>
<proteinExistence type="predicted"/>
<keyword evidence="5" id="KW-1185">Reference proteome</keyword>
<protein>
    <submittedName>
        <fullName evidence="4">RimK domain-containing protein ATP-grasp</fullName>
    </submittedName>
</protein>
<accession>F5ZBW6</accession>
<dbReference type="GO" id="GO:0016879">
    <property type="term" value="F:ligase activity, forming carbon-nitrogen bonds"/>
    <property type="evidence" value="ECO:0007669"/>
    <property type="project" value="TreeGrafter"/>
</dbReference>
<evidence type="ECO:0000256" key="2">
    <source>
        <dbReference type="PROSITE-ProRule" id="PRU00409"/>
    </source>
</evidence>
<dbReference type="AlphaFoldDB" id="F5ZBW6"/>
<dbReference type="RefSeq" id="WP_013783146.1">
    <property type="nucleotide sequence ID" value="NC_015554.1"/>
</dbReference>
<dbReference type="HOGENOM" id="CLU_042498_0_0_6"/>
<dbReference type="EMBL" id="CP002339">
    <property type="protein sequence ID" value="AEF02204.1"/>
    <property type="molecule type" value="Genomic_DNA"/>
</dbReference>
<evidence type="ECO:0000256" key="1">
    <source>
        <dbReference type="ARBA" id="ARBA00023211"/>
    </source>
</evidence>
<dbReference type="PANTHER" id="PTHR21621">
    <property type="entry name" value="RIBOSOMAL PROTEIN S6 MODIFICATION PROTEIN"/>
    <property type="match status" value="1"/>
</dbReference>
<dbReference type="InterPro" id="IPR013651">
    <property type="entry name" value="ATP-grasp_RimK-type"/>
</dbReference>
<dbReference type="Proteomes" id="UP000000683">
    <property type="component" value="Chromosome"/>
</dbReference>
<dbReference type="GO" id="GO:0005524">
    <property type="term" value="F:ATP binding"/>
    <property type="evidence" value="ECO:0007669"/>
    <property type="project" value="UniProtKB-UniRule"/>
</dbReference>
<dbReference type="Pfam" id="PF08443">
    <property type="entry name" value="RimK"/>
    <property type="match status" value="1"/>
</dbReference>
<dbReference type="eggNOG" id="COG0189">
    <property type="taxonomic scope" value="Bacteria"/>
</dbReference>
<dbReference type="KEGG" id="alt:ambt_03260"/>
<dbReference type="SUPFAM" id="SSF56059">
    <property type="entry name" value="Glutathione synthetase ATP-binding domain-like"/>
    <property type="match status" value="1"/>
</dbReference>
<dbReference type="GO" id="GO:0046872">
    <property type="term" value="F:metal ion binding"/>
    <property type="evidence" value="ECO:0007669"/>
    <property type="project" value="InterPro"/>
</dbReference>
<keyword evidence="1" id="KW-0464">Manganese</keyword>
<evidence type="ECO:0000313" key="4">
    <source>
        <dbReference type="EMBL" id="AEF02204.1"/>
    </source>
</evidence>
<dbReference type="PANTHER" id="PTHR21621:SF0">
    <property type="entry name" value="BETA-CITRYLGLUTAMATE SYNTHASE B-RELATED"/>
    <property type="match status" value="1"/>
</dbReference>
<keyword evidence="2" id="KW-0067">ATP-binding</keyword>
<dbReference type="OrthoDB" id="1704979at2"/>
<reference evidence="4 5" key="1">
    <citation type="journal article" date="2011" name="J. Bacteriol.">
        <title>Complete genome sequence of the polycyclic aromatic hydrocarbon-degrading bacterium Alteromonas sp. strain SN2.</title>
        <authorList>
            <person name="Jin H.M."/>
            <person name="Jeong H."/>
            <person name="Moon E.J."/>
            <person name="Math R.K."/>
            <person name="Lee K."/>
            <person name="Kim H.J."/>
            <person name="Jeon C.O."/>
            <person name="Oh T.K."/>
            <person name="Kim J.F."/>
        </authorList>
    </citation>
    <scope>NUCLEOTIDE SEQUENCE [LARGE SCALE GENOMIC DNA]</scope>
    <source>
        <strain evidence="5">JCM 17741 / KACC 18427 / KCTC 11700BP / SN2</strain>
    </source>
</reference>
<dbReference type="Gene3D" id="3.30.1490.20">
    <property type="entry name" value="ATP-grasp fold, A domain"/>
    <property type="match status" value="1"/>
</dbReference>
<keyword evidence="2" id="KW-0547">Nucleotide-binding</keyword>
<dbReference type="InterPro" id="IPR011761">
    <property type="entry name" value="ATP-grasp"/>
</dbReference>
<evidence type="ECO:0000313" key="5">
    <source>
        <dbReference type="Proteomes" id="UP000000683"/>
    </source>
</evidence>
<gene>
    <name evidence="4" type="ordered locus">ambt_03260</name>
</gene>
<organism evidence="4 5">
    <name type="scientific">Alteromonas naphthalenivorans</name>
    <dbReference type="NCBI Taxonomy" id="715451"/>
    <lineage>
        <taxon>Bacteria</taxon>
        <taxon>Pseudomonadati</taxon>
        <taxon>Pseudomonadota</taxon>
        <taxon>Gammaproteobacteria</taxon>
        <taxon>Alteromonadales</taxon>
        <taxon>Alteromonadaceae</taxon>
        <taxon>Alteromonas/Salinimonas group</taxon>
        <taxon>Alteromonas</taxon>
    </lineage>
</organism>